<evidence type="ECO:0000259" key="2">
    <source>
        <dbReference type="Pfam" id="PF13621"/>
    </source>
</evidence>
<dbReference type="OrthoDB" id="47172at2759"/>
<feature type="region of interest" description="Disordered" evidence="1">
    <location>
        <begin position="210"/>
        <end position="252"/>
    </location>
</feature>
<dbReference type="PANTHER" id="PTHR12461">
    <property type="entry name" value="HYPOXIA-INDUCIBLE FACTOR 1 ALPHA INHIBITOR-RELATED"/>
    <property type="match status" value="1"/>
</dbReference>
<evidence type="ECO:0000313" key="4">
    <source>
        <dbReference type="Proteomes" id="UP000355283"/>
    </source>
</evidence>
<feature type="compositionally biased region" description="Low complexity" evidence="1">
    <location>
        <begin position="15"/>
        <end position="24"/>
    </location>
</feature>
<reference evidence="3 4" key="1">
    <citation type="submission" date="2019-01" db="EMBL/GenBank/DDBJ databases">
        <title>Nuclear Genome Assembly of the Microalgal Biofuel strain Nannochloropsis salina CCMP1776.</title>
        <authorList>
            <person name="Hovde B."/>
        </authorList>
    </citation>
    <scope>NUCLEOTIDE SEQUENCE [LARGE SCALE GENOMIC DNA]</scope>
    <source>
        <strain evidence="3 4">CCMP1776</strain>
    </source>
</reference>
<organism evidence="3 4">
    <name type="scientific">Nannochloropsis salina CCMP1776</name>
    <dbReference type="NCBI Taxonomy" id="1027361"/>
    <lineage>
        <taxon>Eukaryota</taxon>
        <taxon>Sar</taxon>
        <taxon>Stramenopiles</taxon>
        <taxon>Ochrophyta</taxon>
        <taxon>Eustigmatophyceae</taxon>
        <taxon>Eustigmatales</taxon>
        <taxon>Monodopsidaceae</taxon>
        <taxon>Microchloropsis</taxon>
        <taxon>Microchloropsis salina</taxon>
    </lineage>
</organism>
<dbReference type="InterPro" id="IPR041667">
    <property type="entry name" value="Cupin_8"/>
</dbReference>
<dbReference type="Gene3D" id="2.60.120.650">
    <property type="entry name" value="Cupin"/>
    <property type="match status" value="1"/>
</dbReference>
<feature type="region of interest" description="Disordered" evidence="1">
    <location>
        <begin position="1"/>
        <end position="29"/>
    </location>
</feature>
<feature type="compositionally biased region" description="Low complexity" evidence="1">
    <location>
        <begin position="228"/>
        <end position="237"/>
    </location>
</feature>
<protein>
    <recommendedName>
        <fullName evidence="2">Cupin-like domain-containing protein</fullName>
    </recommendedName>
</protein>
<sequence>MGGSTATRSRRTAAARRTGLSSSLPPCTPFKNALTIRSPAAATAEDCPSQHAPKAAVKNPSCVKLDFEKSSVSHSSTAVAAAVALDVCKPECSGSDRRASVLPAGLPTSPAASSRLPAKKQTEGPNVDESSFVLKLETQDVKEARRAVRYARLHQRPLLLRGLFRETVKSFMPDQLQCLPEDVKVCADDKTGIGFQPLRDWGVPHKRVRKTTAPAVRMATAKKGGSRGSDSSQSGSSNHNGTVEAEDNTGSMPSNWGRIASIMSEKPLQTRLWARFMQKDLFAFRTKTGHSALADFAASIHQGCTPMSSNMIVTGNAAPSAAGRCFEMKSDAHQDEYHNFMVVASGAKIWALAALTEEQVAKGRKTKGRLSSSFRLDAVDRTKNRTPEEHEVAGLFETVWMGPGDVLFNPAWVWHQVNSEPQTLAYSVMYPVGGDGKDVRVGSEGR</sequence>
<dbReference type="AlphaFoldDB" id="A0A4D9CTL9"/>
<evidence type="ECO:0000313" key="3">
    <source>
        <dbReference type="EMBL" id="TFJ80069.1"/>
    </source>
</evidence>
<comment type="caution">
    <text evidence="3">The sequence shown here is derived from an EMBL/GenBank/DDBJ whole genome shotgun (WGS) entry which is preliminary data.</text>
</comment>
<keyword evidence="4" id="KW-1185">Reference proteome</keyword>
<gene>
    <name evidence="3" type="ORF">NSK_008627</name>
</gene>
<feature type="domain" description="Cupin-like" evidence="2">
    <location>
        <begin position="329"/>
        <end position="427"/>
    </location>
</feature>
<feature type="region of interest" description="Disordered" evidence="1">
    <location>
        <begin position="99"/>
        <end position="127"/>
    </location>
</feature>
<dbReference type="EMBL" id="SDOX01000183">
    <property type="protein sequence ID" value="TFJ80069.1"/>
    <property type="molecule type" value="Genomic_DNA"/>
</dbReference>
<dbReference type="PANTHER" id="PTHR12461:SF105">
    <property type="entry name" value="HYPOXIA-INDUCIBLE FACTOR 1-ALPHA INHIBITOR"/>
    <property type="match status" value="1"/>
</dbReference>
<dbReference type="Pfam" id="PF13621">
    <property type="entry name" value="Cupin_8"/>
    <property type="match status" value="1"/>
</dbReference>
<name>A0A4D9CTL9_9STRA</name>
<dbReference type="SUPFAM" id="SSF51197">
    <property type="entry name" value="Clavaminate synthase-like"/>
    <property type="match status" value="1"/>
</dbReference>
<evidence type="ECO:0000256" key="1">
    <source>
        <dbReference type="SAM" id="MobiDB-lite"/>
    </source>
</evidence>
<proteinExistence type="predicted"/>
<accession>A0A4D9CTL9</accession>
<dbReference type="Proteomes" id="UP000355283">
    <property type="component" value="Unassembled WGS sequence"/>
</dbReference>